<feature type="compositionally biased region" description="Basic residues" evidence="3">
    <location>
        <begin position="1246"/>
        <end position="1259"/>
    </location>
</feature>
<dbReference type="GO" id="GO:0045010">
    <property type="term" value="P:actin nucleation"/>
    <property type="evidence" value="ECO:0007669"/>
    <property type="project" value="InterPro"/>
</dbReference>
<dbReference type="InterPro" id="IPR011989">
    <property type="entry name" value="ARM-like"/>
</dbReference>
<dbReference type="PROSITE" id="PS51231">
    <property type="entry name" value="DAD"/>
    <property type="match status" value="1"/>
</dbReference>
<feature type="region of interest" description="Disordered" evidence="3">
    <location>
        <begin position="1191"/>
        <end position="1315"/>
    </location>
</feature>
<dbReference type="PROSITE" id="PS51444">
    <property type="entry name" value="FH2"/>
    <property type="match status" value="1"/>
</dbReference>
<dbReference type="SMART" id="SM01140">
    <property type="entry name" value="Drf_GBD"/>
    <property type="match status" value="1"/>
</dbReference>
<dbReference type="Gene3D" id="1.10.238.150">
    <property type="entry name" value="Formin, FH3 diaphanous domain"/>
    <property type="match status" value="1"/>
</dbReference>
<accession>A0A8H7SMQ3</accession>
<feature type="compositionally biased region" description="Polar residues" evidence="3">
    <location>
        <begin position="758"/>
        <end position="771"/>
    </location>
</feature>
<comment type="similarity">
    <text evidence="1">Belongs to the formin homology family. BNI1 subfamily.</text>
</comment>
<dbReference type="PANTHER" id="PTHR47102">
    <property type="entry name" value="PROTEIN BNI1"/>
    <property type="match status" value="1"/>
</dbReference>
<feature type="compositionally biased region" description="Basic and acidic residues" evidence="3">
    <location>
        <begin position="1267"/>
        <end position="1277"/>
    </location>
</feature>
<dbReference type="SUPFAM" id="SSF48371">
    <property type="entry name" value="ARM repeat"/>
    <property type="match status" value="1"/>
</dbReference>
<dbReference type="GO" id="GO:0005884">
    <property type="term" value="C:actin filament"/>
    <property type="evidence" value="ECO:0007669"/>
    <property type="project" value="InterPro"/>
</dbReference>
<evidence type="ECO:0000256" key="3">
    <source>
        <dbReference type="SAM" id="MobiDB-lite"/>
    </source>
</evidence>
<evidence type="ECO:0000256" key="1">
    <source>
        <dbReference type="ARBA" id="ARBA00037935"/>
    </source>
</evidence>
<name>A0A8H7SMQ3_9FUNG</name>
<feature type="compositionally biased region" description="Basic and acidic residues" evidence="3">
    <location>
        <begin position="1221"/>
        <end position="1236"/>
    </location>
</feature>
<dbReference type="GO" id="GO:0051016">
    <property type="term" value="P:barbed-end actin filament capping"/>
    <property type="evidence" value="ECO:0007669"/>
    <property type="project" value="TreeGrafter"/>
</dbReference>
<dbReference type="Pfam" id="PF06367">
    <property type="entry name" value="Drf_FH3"/>
    <property type="match status" value="1"/>
</dbReference>
<dbReference type="GO" id="GO:0003779">
    <property type="term" value="F:actin binding"/>
    <property type="evidence" value="ECO:0007669"/>
    <property type="project" value="InterPro"/>
</dbReference>
<feature type="domain" description="FH2" evidence="6">
    <location>
        <begin position="793"/>
        <end position="1202"/>
    </location>
</feature>
<dbReference type="Proteomes" id="UP000613177">
    <property type="component" value="Unassembled WGS sequence"/>
</dbReference>
<dbReference type="InterPro" id="IPR014767">
    <property type="entry name" value="DAD_dom"/>
</dbReference>
<dbReference type="PANTHER" id="PTHR47102:SF2">
    <property type="entry name" value="PROTEIN BNI1"/>
    <property type="match status" value="1"/>
</dbReference>
<feature type="region of interest" description="Disordered" evidence="3">
    <location>
        <begin position="1"/>
        <end position="35"/>
    </location>
</feature>
<evidence type="ECO:0000259" key="4">
    <source>
        <dbReference type="PROSITE" id="PS51231"/>
    </source>
</evidence>
<feature type="compositionally biased region" description="Basic and acidic residues" evidence="3">
    <location>
        <begin position="1191"/>
        <end position="1213"/>
    </location>
</feature>
<evidence type="ECO:0000313" key="7">
    <source>
        <dbReference type="EMBL" id="KAG2231106.1"/>
    </source>
</evidence>
<dbReference type="InterPro" id="IPR051661">
    <property type="entry name" value="Actin_filament_regulator"/>
</dbReference>
<feature type="compositionally biased region" description="Low complexity" evidence="3">
    <location>
        <begin position="739"/>
        <end position="757"/>
    </location>
</feature>
<feature type="compositionally biased region" description="Low complexity" evidence="3">
    <location>
        <begin position="57"/>
        <end position="69"/>
    </location>
</feature>
<evidence type="ECO:0000313" key="8">
    <source>
        <dbReference type="Proteomes" id="UP000613177"/>
    </source>
</evidence>
<dbReference type="SMART" id="SM00498">
    <property type="entry name" value="FH2"/>
    <property type="match status" value="1"/>
</dbReference>
<dbReference type="Gene3D" id="1.20.58.2220">
    <property type="entry name" value="Formin, FH2 domain"/>
    <property type="match status" value="1"/>
</dbReference>
<dbReference type="InterPro" id="IPR010472">
    <property type="entry name" value="FH3_dom"/>
</dbReference>
<reference evidence="7" key="1">
    <citation type="submission" date="2021-01" db="EMBL/GenBank/DDBJ databases">
        <title>Metabolic potential, ecology and presence of endohyphal bacteria is reflected in genomic diversity of Mucoromycotina.</title>
        <authorList>
            <person name="Muszewska A."/>
            <person name="Okrasinska A."/>
            <person name="Steczkiewicz K."/>
            <person name="Drgas O."/>
            <person name="Orlowska M."/>
            <person name="Perlinska-Lenart U."/>
            <person name="Aleksandrzak-Piekarczyk T."/>
            <person name="Szatraj K."/>
            <person name="Zielenkiewicz U."/>
            <person name="Pilsyk S."/>
            <person name="Malc E."/>
            <person name="Mieczkowski P."/>
            <person name="Kruszewska J.S."/>
            <person name="Biernat P."/>
            <person name="Pawlowska J."/>
        </authorList>
    </citation>
    <scope>NUCLEOTIDE SEQUENCE</scope>
    <source>
        <strain evidence="7">WA0000018081</strain>
    </source>
</reference>
<dbReference type="PRINTS" id="PR00828">
    <property type="entry name" value="FORMIN"/>
</dbReference>
<dbReference type="SUPFAM" id="SSF101447">
    <property type="entry name" value="Formin homology 2 domain (FH2 domain)"/>
    <property type="match status" value="1"/>
</dbReference>
<dbReference type="InterPro" id="IPR014768">
    <property type="entry name" value="GBD/FH3_dom"/>
</dbReference>
<organism evidence="7 8">
    <name type="scientific">Thamnidium elegans</name>
    <dbReference type="NCBI Taxonomy" id="101142"/>
    <lineage>
        <taxon>Eukaryota</taxon>
        <taxon>Fungi</taxon>
        <taxon>Fungi incertae sedis</taxon>
        <taxon>Mucoromycota</taxon>
        <taxon>Mucoromycotina</taxon>
        <taxon>Mucoromycetes</taxon>
        <taxon>Mucorales</taxon>
        <taxon>Mucorineae</taxon>
        <taxon>Mucoraceae</taxon>
        <taxon>Thamnidium</taxon>
    </lineage>
</organism>
<dbReference type="GO" id="GO:0031267">
    <property type="term" value="F:small GTPase binding"/>
    <property type="evidence" value="ECO:0007669"/>
    <property type="project" value="InterPro"/>
</dbReference>
<sequence>MDLFNRGKSKGKKKNEQIVTTSITPPFTTTPHSPKSPVLHPADDYFASGVGRLVEGSSIRSSQSSSIPSTDGEFTNVDTMTEAEVEEFFEKMLTRRGIHNNNDRLKMSSFPMDKKRLMVGQDIQFDNNVVTTPSRRGGSDKKMDHHQTENKGPEYYVKKLSDMSKGLNIKVVSHLAVGLRTMPLSWVRQFIDMEGLQVITGLLKAFNKNKHKQELNLSVEADLLKCFKALLNNRVGAREALKHPQCVEQIVQCIISPSINSRRLVCEVLVFMCYYEVPIGQDLVLKAMDNLRDKQRGLGRFDAWLYELETTLGGRGRMGSMVGASDDFKRMAAYGSPDNQLTEYALYNMILANAIINVVEDPEIRIHLRNQMNASGLERIMEKMNELCDEHVDRQVREFKSLAESDQDEIMEMYHEHVLSDQNDPRDVFECILSSVEGTRGYDFFLSCLQHLLLVNNEETGLKSRYFQIIDNLVAQVVLDHKGLADDFSADYTTTVQHLINKFADQDQLKTTLEDIKDLQLSHDELERERDLLRQQLSHQGGKYALEIVQLKEKTVSLEDLLRMSRHTISTLQRKLRDLQGDYEASLEKAERQLDEFYKLVGDDDSKLEGDVVISRKDLRTAFGRIRAQDSLESRKIDTKEDTPSTFLNAEADKNKYKSVSLGLTEEFKSQLARQFGSSSGLNDFVLPGTMPLMGSAVRRSNNRRRHVHAEAIPLEQTNTSDESLPRRKDSFDMNIYTPKPSRSSNSSNKKGNRSASITDNDVLSSMINSINEEEEAPKRDQEQPIPIPSNSSQLKHLPAVKTRQLQWQKLNANHISSTIWKTAASADKDEALEELLDVEGIFNRMEEVFAQKVVASKKLAKKEKRPEISIIDSRKAYNISIAVLAKCKNISFNDFKKKLLAVDEKFCTEVLLRNLLANAPSHDELGKLSVFMKTAPEEDLQSLSKPDQFCAEIMSIDRFKERISNMLFVTTFHERITQLGRNMTNVMDASTSIKDSEAFKDLLNIILMVGNFLNGTNFQGGAFGIRVSSINKLVDTRASSNDTTLLHFLCTMVEEKFPSISNHLVNDLEVCREACRVTIQDLIKDYNELRVGLQTLIHELDYHYGPDYEAEQGDNYAGVMYKFRDRAIERFDQLEVRYTSMDVAYKDVVSYFGEDPGDMKPDEFFGIFQTFNSSWTKAKSDIETHKKKAQQAEKAKEFQEQRKARLKARLDMSDGSSENQDDKDIMDNLLEKLRSGEMAATSSQRKSRRMSVRERRKTRAESMVVKAEDLLRHIQSEEEAPPLPRARSGSKRFTSSERMKKLASLADKGELPSP</sequence>
<evidence type="ECO:0000259" key="5">
    <source>
        <dbReference type="PROSITE" id="PS51232"/>
    </source>
</evidence>
<gene>
    <name evidence="7" type="ORF">INT48_008496</name>
</gene>
<dbReference type="GO" id="GO:0005938">
    <property type="term" value="C:cell cortex"/>
    <property type="evidence" value="ECO:0007669"/>
    <property type="project" value="UniProtKB-ARBA"/>
</dbReference>
<dbReference type="GO" id="GO:0051017">
    <property type="term" value="P:actin filament bundle assembly"/>
    <property type="evidence" value="ECO:0007669"/>
    <property type="project" value="TreeGrafter"/>
</dbReference>
<dbReference type="InterPro" id="IPR001265">
    <property type="entry name" value="Formin_Cappuccino_subfam"/>
</dbReference>
<dbReference type="GO" id="GO:0043332">
    <property type="term" value="C:mating projection tip"/>
    <property type="evidence" value="ECO:0007669"/>
    <property type="project" value="TreeGrafter"/>
</dbReference>
<keyword evidence="2" id="KW-0175">Coiled coil</keyword>
<dbReference type="Pfam" id="PF06371">
    <property type="entry name" value="Drf_GBD"/>
    <property type="match status" value="1"/>
</dbReference>
<dbReference type="GO" id="GO:1903475">
    <property type="term" value="P:mitotic actomyosin contractile ring assembly"/>
    <property type="evidence" value="ECO:0007669"/>
    <property type="project" value="TreeGrafter"/>
</dbReference>
<dbReference type="GO" id="GO:0008017">
    <property type="term" value="F:microtubule binding"/>
    <property type="evidence" value="ECO:0007669"/>
    <property type="project" value="InterPro"/>
</dbReference>
<feature type="coiled-coil region" evidence="2">
    <location>
        <begin position="509"/>
        <end position="536"/>
    </location>
</feature>
<protein>
    <submittedName>
        <fullName evidence="7">Uncharacterized protein</fullName>
    </submittedName>
</protein>
<feature type="region of interest" description="Disordered" evidence="3">
    <location>
        <begin position="57"/>
        <end position="77"/>
    </location>
</feature>
<feature type="compositionally biased region" description="Low complexity" evidence="3">
    <location>
        <begin position="20"/>
        <end position="35"/>
    </location>
</feature>
<proteinExistence type="inferred from homology"/>
<dbReference type="EMBL" id="JAEPRE010000167">
    <property type="protein sequence ID" value="KAG2231106.1"/>
    <property type="molecule type" value="Genomic_DNA"/>
</dbReference>
<dbReference type="Gene3D" id="6.10.30.50">
    <property type="match status" value="1"/>
</dbReference>
<dbReference type="SMART" id="SM01139">
    <property type="entry name" value="Drf_FH3"/>
    <property type="match status" value="1"/>
</dbReference>
<dbReference type="GO" id="GO:0032153">
    <property type="term" value="C:cell division site"/>
    <property type="evidence" value="ECO:0007669"/>
    <property type="project" value="TreeGrafter"/>
</dbReference>
<dbReference type="InterPro" id="IPR016024">
    <property type="entry name" value="ARM-type_fold"/>
</dbReference>
<dbReference type="Gene3D" id="1.25.10.10">
    <property type="entry name" value="Leucine-rich Repeat Variant"/>
    <property type="match status" value="1"/>
</dbReference>
<feature type="domain" description="GBD/FH3" evidence="5">
    <location>
        <begin position="77"/>
        <end position="485"/>
    </location>
</feature>
<evidence type="ECO:0000256" key="2">
    <source>
        <dbReference type="SAM" id="Coils"/>
    </source>
</evidence>
<comment type="caution">
    <text evidence="7">The sequence shown here is derived from an EMBL/GenBank/DDBJ whole genome shotgun (WGS) entry which is preliminary data.</text>
</comment>
<dbReference type="PROSITE" id="PS51232">
    <property type="entry name" value="GBD_FH3"/>
    <property type="match status" value="1"/>
</dbReference>
<feature type="region of interest" description="Disordered" evidence="3">
    <location>
        <begin position="709"/>
        <end position="797"/>
    </location>
</feature>
<keyword evidence="8" id="KW-1185">Reference proteome</keyword>
<evidence type="ECO:0000259" key="6">
    <source>
        <dbReference type="PROSITE" id="PS51444"/>
    </source>
</evidence>
<dbReference type="InterPro" id="IPR042201">
    <property type="entry name" value="FH2_Formin_sf"/>
</dbReference>
<dbReference type="Gene3D" id="1.20.58.630">
    <property type="match status" value="1"/>
</dbReference>
<dbReference type="InterPro" id="IPR010473">
    <property type="entry name" value="GTPase-bd"/>
</dbReference>
<feature type="coiled-coil region" evidence="2">
    <location>
        <begin position="569"/>
        <end position="596"/>
    </location>
</feature>
<feature type="domain" description="DAD" evidence="4">
    <location>
        <begin position="1218"/>
        <end position="1250"/>
    </location>
</feature>
<feature type="region of interest" description="Disordered" evidence="3">
    <location>
        <begin position="129"/>
        <end position="149"/>
    </location>
</feature>
<dbReference type="Pfam" id="PF02181">
    <property type="entry name" value="FH2"/>
    <property type="match status" value="1"/>
</dbReference>
<feature type="compositionally biased region" description="Basic and acidic residues" evidence="3">
    <location>
        <begin position="137"/>
        <end position="149"/>
    </location>
</feature>
<dbReference type="InterPro" id="IPR015425">
    <property type="entry name" value="FH2_Formin"/>
</dbReference>